<dbReference type="AlphaFoldDB" id="A0A120KKV8"/>
<dbReference type="SUPFAM" id="SSF46785">
    <property type="entry name" value="Winged helix' DNA-binding domain"/>
    <property type="match status" value="1"/>
</dbReference>
<gene>
    <name evidence="2" type="ORF">AXF14_00690</name>
</gene>
<evidence type="ECO:0000313" key="2">
    <source>
        <dbReference type="EMBL" id="AMD86390.1"/>
    </source>
</evidence>
<evidence type="ECO:0000256" key="1">
    <source>
        <dbReference type="SAM" id="MobiDB-lite"/>
    </source>
</evidence>
<dbReference type="OrthoDB" id="9815653at2"/>
<dbReference type="Proteomes" id="UP000065220">
    <property type="component" value="Chromosome"/>
</dbReference>
<evidence type="ECO:0000313" key="3">
    <source>
        <dbReference type="Proteomes" id="UP000065220"/>
    </source>
</evidence>
<organism evidence="2 3">
    <name type="scientific">Actinomyces radicidentis</name>
    <dbReference type="NCBI Taxonomy" id="111015"/>
    <lineage>
        <taxon>Bacteria</taxon>
        <taxon>Bacillati</taxon>
        <taxon>Actinomycetota</taxon>
        <taxon>Actinomycetes</taxon>
        <taxon>Actinomycetales</taxon>
        <taxon>Actinomycetaceae</taxon>
        <taxon>Actinomyces</taxon>
    </lineage>
</organism>
<proteinExistence type="predicted"/>
<dbReference type="InterPro" id="IPR036388">
    <property type="entry name" value="WH-like_DNA-bd_sf"/>
</dbReference>
<dbReference type="RefSeq" id="WP_067939096.1">
    <property type="nucleotide sequence ID" value="NZ_CP014228.1"/>
</dbReference>
<feature type="compositionally biased region" description="Basic and acidic residues" evidence="1">
    <location>
        <begin position="375"/>
        <end position="399"/>
    </location>
</feature>
<evidence type="ECO:0008006" key="4">
    <source>
        <dbReference type="Google" id="ProtNLM"/>
    </source>
</evidence>
<reference evidence="3" key="1">
    <citation type="submission" date="2016-02" db="EMBL/GenBank/DDBJ databases">
        <authorList>
            <person name="Holder M.E."/>
            <person name="Ajami N.J."/>
            <person name="Petrosino J.F."/>
        </authorList>
    </citation>
    <scope>NUCLEOTIDE SEQUENCE [LARGE SCALE GENOMIC DNA]</scope>
    <source>
        <strain evidence="3">CCUG 36733</strain>
    </source>
</reference>
<name>A0A120KKV8_ACTRD</name>
<protein>
    <recommendedName>
        <fullName evidence="4">HTH arsR-type domain-containing protein</fullName>
    </recommendedName>
</protein>
<sequence>MGELRAVNGLTNVRFAPNPLSELALSTMIVRYPERHPFHEAWYRDTAEGRASVGEDRVLSLINERKDVPDVLLRPAGVRATTFAEELRRVGEVPAARWREDLEYGWPDGLPTELGRSDDDVRRRALEILDEYWDACMARWWKGFKTVLDADVTFRAHELATLGPAAAIKGVEEKTVIEGRDVVLPFRGEYEHAWDVSRTPLTFLPTLVKWNHNVPNRDVADLVISYRARGRGRLSFSEPDAAPGLTGVLGATRTRLLLSLDEPASSTAIALFMGVTTSAANQHLRALAAAGLLDAARFGRYVLYSRSTIADELIGASRRRGLGPTPSARVPDLRPGRPLVGGGQRPQLAHEEDRQAAQRDERAAQPDRGVPAPVGEDHARQERPERAQHAVDEAARAEEAPLEPVGGHVREVADDAGVVRRHEDHPGGEERPDDLR</sequence>
<dbReference type="STRING" id="111015.AXF14_00690"/>
<feature type="region of interest" description="Disordered" evidence="1">
    <location>
        <begin position="318"/>
        <end position="436"/>
    </location>
</feature>
<dbReference type="EMBL" id="CP014228">
    <property type="protein sequence ID" value="AMD86390.1"/>
    <property type="molecule type" value="Genomic_DNA"/>
</dbReference>
<dbReference type="Gene3D" id="1.10.10.10">
    <property type="entry name" value="Winged helix-like DNA-binding domain superfamily/Winged helix DNA-binding domain"/>
    <property type="match status" value="1"/>
</dbReference>
<feature type="compositionally biased region" description="Basic and acidic residues" evidence="1">
    <location>
        <begin position="348"/>
        <end position="365"/>
    </location>
</feature>
<accession>A0A120KKV8</accession>
<feature type="compositionally biased region" description="Basic and acidic residues" evidence="1">
    <location>
        <begin position="408"/>
        <end position="436"/>
    </location>
</feature>
<dbReference type="KEGG" id="ard:AXF14_00690"/>
<keyword evidence="3" id="KW-1185">Reference proteome</keyword>
<dbReference type="InterPro" id="IPR036390">
    <property type="entry name" value="WH_DNA-bd_sf"/>
</dbReference>